<sequence>MAPRSSRSTRSESASPRVQTTGSPAQKQSNMRVRNAKRVSRCSRCVETAQSASTSQLERSAALLAQEAELGTALAAGDREGLSEIVAAAAPGSFDVLQVTDAEGATLAAAEGHAPLSAEDLARLGRPAAGDEGSGIVPSPAGHMLVVVSPIGPRESPQGFVAAGRLLSRLLPELKSTVDAELALYHDGRLAASTFTSRHSQPPELVSLPLDTAMAGGPVKKGSVVDGRAYAAVYDDLDLGDDAAVAFAVFVPRSQVWPPDMLVASGLAAVLVIPLVLLVLGFAIARAIASRLERVVSAIERIGGGDFQQRVDLDSADEVGRLAQVVNRMAARLHGAETSKAEFLAMASHEVRTPLTLIRNASELLLDGSARADEASRRELLQIITGNVERMNRRVTDLLDLARMDAGDMAFHKGPVDLAALVAEVAESVRPMLAAKEQSLSLGLPSG</sequence>
<evidence type="ECO:0000259" key="17">
    <source>
        <dbReference type="PROSITE" id="PS50885"/>
    </source>
</evidence>
<comment type="subcellular location">
    <subcellularLocation>
        <location evidence="2">Cell membrane</location>
        <topology evidence="2">Multi-pass membrane protein</topology>
    </subcellularLocation>
</comment>
<feature type="non-terminal residue" evidence="18">
    <location>
        <position position="447"/>
    </location>
</feature>
<dbReference type="SMART" id="SM00388">
    <property type="entry name" value="HisKA"/>
    <property type="match status" value="1"/>
</dbReference>
<evidence type="ECO:0000259" key="16">
    <source>
        <dbReference type="PROSITE" id="PS50109"/>
    </source>
</evidence>
<dbReference type="SUPFAM" id="SSF47384">
    <property type="entry name" value="Homodimeric domain of signal transducing histidine kinase"/>
    <property type="match status" value="1"/>
</dbReference>
<keyword evidence="13 15" id="KW-0472">Membrane</keyword>
<comment type="catalytic activity">
    <reaction evidence="1">
        <text>ATP + protein L-histidine = ADP + protein N-phospho-L-histidine.</text>
        <dbReference type="EC" id="2.7.13.3"/>
    </reaction>
</comment>
<keyword evidence="9" id="KW-0418">Kinase</keyword>
<keyword evidence="6" id="KW-0808">Transferase</keyword>
<keyword evidence="12" id="KW-0902">Two-component regulatory system</keyword>
<dbReference type="InterPro" id="IPR005467">
    <property type="entry name" value="His_kinase_dom"/>
</dbReference>
<evidence type="ECO:0000256" key="15">
    <source>
        <dbReference type="SAM" id="Phobius"/>
    </source>
</evidence>
<name>A0A0F9C6X1_9ZZZZ</name>
<evidence type="ECO:0000256" key="11">
    <source>
        <dbReference type="ARBA" id="ARBA00022989"/>
    </source>
</evidence>
<protein>
    <recommendedName>
        <fullName evidence="3">histidine kinase</fullName>
        <ecNumber evidence="3">2.7.13.3</ecNumber>
    </recommendedName>
</protein>
<keyword evidence="4" id="KW-1003">Cell membrane</keyword>
<dbReference type="SMART" id="SM00304">
    <property type="entry name" value="HAMP"/>
    <property type="match status" value="1"/>
</dbReference>
<dbReference type="PANTHER" id="PTHR45528">
    <property type="entry name" value="SENSOR HISTIDINE KINASE CPXA"/>
    <property type="match status" value="1"/>
</dbReference>
<dbReference type="InterPro" id="IPR036097">
    <property type="entry name" value="HisK_dim/P_sf"/>
</dbReference>
<gene>
    <name evidence="18" type="ORF">LCGC14_2439250</name>
</gene>
<evidence type="ECO:0000313" key="18">
    <source>
        <dbReference type="EMBL" id="KKL22057.1"/>
    </source>
</evidence>
<keyword evidence="5" id="KW-0597">Phosphoprotein</keyword>
<feature type="domain" description="Histidine kinase" evidence="16">
    <location>
        <begin position="346"/>
        <end position="447"/>
    </location>
</feature>
<dbReference type="EC" id="2.7.13.3" evidence="3"/>
<dbReference type="GO" id="GO:0005524">
    <property type="term" value="F:ATP binding"/>
    <property type="evidence" value="ECO:0007669"/>
    <property type="project" value="UniProtKB-KW"/>
</dbReference>
<dbReference type="EMBL" id="LAZR01037492">
    <property type="protein sequence ID" value="KKL22057.1"/>
    <property type="molecule type" value="Genomic_DNA"/>
</dbReference>
<dbReference type="SUPFAM" id="SSF158472">
    <property type="entry name" value="HAMP domain-like"/>
    <property type="match status" value="1"/>
</dbReference>
<dbReference type="PROSITE" id="PS50109">
    <property type="entry name" value="HIS_KIN"/>
    <property type="match status" value="1"/>
</dbReference>
<evidence type="ECO:0000256" key="6">
    <source>
        <dbReference type="ARBA" id="ARBA00022679"/>
    </source>
</evidence>
<keyword evidence="10" id="KW-0067">ATP-binding</keyword>
<feature type="compositionally biased region" description="Polar residues" evidence="14">
    <location>
        <begin position="18"/>
        <end position="32"/>
    </location>
</feature>
<dbReference type="InterPro" id="IPR003661">
    <property type="entry name" value="HisK_dim/P_dom"/>
</dbReference>
<feature type="region of interest" description="Disordered" evidence="14">
    <location>
        <begin position="1"/>
        <end position="40"/>
    </location>
</feature>
<evidence type="ECO:0000256" key="4">
    <source>
        <dbReference type="ARBA" id="ARBA00022475"/>
    </source>
</evidence>
<evidence type="ECO:0000256" key="1">
    <source>
        <dbReference type="ARBA" id="ARBA00000085"/>
    </source>
</evidence>
<evidence type="ECO:0000256" key="7">
    <source>
        <dbReference type="ARBA" id="ARBA00022692"/>
    </source>
</evidence>
<keyword evidence="8" id="KW-0547">Nucleotide-binding</keyword>
<evidence type="ECO:0000256" key="9">
    <source>
        <dbReference type="ARBA" id="ARBA00022777"/>
    </source>
</evidence>
<evidence type="ECO:0000256" key="13">
    <source>
        <dbReference type="ARBA" id="ARBA00023136"/>
    </source>
</evidence>
<dbReference type="PROSITE" id="PS50885">
    <property type="entry name" value="HAMP"/>
    <property type="match status" value="1"/>
</dbReference>
<feature type="compositionally biased region" description="Low complexity" evidence="14">
    <location>
        <begin position="1"/>
        <end position="17"/>
    </location>
</feature>
<keyword evidence="7 15" id="KW-0812">Transmembrane</keyword>
<dbReference type="Gene3D" id="1.10.287.130">
    <property type="match status" value="1"/>
</dbReference>
<dbReference type="Pfam" id="PF00672">
    <property type="entry name" value="HAMP"/>
    <property type="match status" value="1"/>
</dbReference>
<organism evidence="18">
    <name type="scientific">marine sediment metagenome</name>
    <dbReference type="NCBI Taxonomy" id="412755"/>
    <lineage>
        <taxon>unclassified sequences</taxon>
        <taxon>metagenomes</taxon>
        <taxon>ecological metagenomes</taxon>
    </lineage>
</organism>
<dbReference type="AlphaFoldDB" id="A0A0F9C6X1"/>
<feature type="domain" description="HAMP" evidence="17">
    <location>
        <begin position="286"/>
        <end position="338"/>
    </location>
</feature>
<dbReference type="CDD" id="cd00082">
    <property type="entry name" value="HisKA"/>
    <property type="match status" value="1"/>
</dbReference>
<keyword evidence="11 15" id="KW-1133">Transmembrane helix</keyword>
<evidence type="ECO:0000256" key="8">
    <source>
        <dbReference type="ARBA" id="ARBA00022741"/>
    </source>
</evidence>
<dbReference type="GO" id="GO:0000155">
    <property type="term" value="F:phosphorelay sensor kinase activity"/>
    <property type="evidence" value="ECO:0007669"/>
    <property type="project" value="InterPro"/>
</dbReference>
<dbReference type="PANTHER" id="PTHR45528:SF1">
    <property type="entry name" value="SENSOR HISTIDINE KINASE CPXA"/>
    <property type="match status" value="1"/>
</dbReference>
<proteinExistence type="predicted"/>
<evidence type="ECO:0000256" key="3">
    <source>
        <dbReference type="ARBA" id="ARBA00012438"/>
    </source>
</evidence>
<dbReference type="InterPro" id="IPR003660">
    <property type="entry name" value="HAMP_dom"/>
</dbReference>
<reference evidence="18" key="1">
    <citation type="journal article" date="2015" name="Nature">
        <title>Complex archaea that bridge the gap between prokaryotes and eukaryotes.</title>
        <authorList>
            <person name="Spang A."/>
            <person name="Saw J.H."/>
            <person name="Jorgensen S.L."/>
            <person name="Zaremba-Niedzwiedzka K."/>
            <person name="Martijn J."/>
            <person name="Lind A.E."/>
            <person name="van Eijk R."/>
            <person name="Schleper C."/>
            <person name="Guy L."/>
            <person name="Ettema T.J."/>
        </authorList>
    </citation>
    <scope>NUCLEOTIDE SEQUENCE</scope>
</reference>
<feature type="transmembrane region" description="Helical" evidence="15">
    <location>
        <begin position="261"/>
        <end position="285"/>
    </location>
</feature>
<evidence type="ECO:0000256" key="2">
    <source>
        <dbReference type="ARBA" id="ARBA00004651"/>
    </source>
</evidence>
<evidence type="ECO:0000256" key="14">
    <source>
        <dbReference type="SAM" id="MobiDB-lite"/>
    </source>
</evidence>
<dbReference type="Pfam" id="PF00512">
    <property type="entry name" value="HisKA"/>
    <property type="match status" value="1"/>
</dbReference>
<dbReference type="FunFam" id="1.10.287.130:FF:000001">
    <property type="entry name" value="Two-component sensor histidine kinase"/>
    <property type="match status" value="1"/>
</dbReference>
<dbReference type="InterPro" id="IPR050398">
    <property type="entry name" value="HssS/ArlS-like"/>
</dbReference>
<dbReference type="Gene3D" id="6.10.340.10">
    <property type="match status" value="1"/>
</dbReference>
<evidence type="ECO:0000256" key="5">
    <source>
        <dbReference type="ARBA" id="ARBA00022553"/>
    </source>
</evidence>
<dbReference type="GO" id="GO:0005886">
    <property type="term" value="C:plasma membrane"/>
    <property type="evidence" value="ECO:0007669"/>
    <property type="project" value="UniProtKB-SubCell"/>
</dbReference>
<comment type="caution">
    <text evidence="18">The sequence shown here is derived from an EMBL/GenBank/DDBJ whole genome shotgun (WGS) entry which is preliminary data.</text>
</comment>
<evidence type="ECO:0000256" key="10">
    <source>
        <dbReference type="ARBA" id="ARBA00022840"/>
    </source>
</evidence>
<dbReference type="CDD" id="cd06225">
    <property type="entry name" value="HAMP"/>
    <property type="match status" value="1"/>
</dbReference>
<accession>A0A0F9C6X1</accession>
<evidence type="ECO:0000256" key="12">
    <source>
        <dbReference type="ARBA" id="ARBA00023012"/>
    </source>
</evidence>